<evidence type="ECO:0000259" key="3">
    <source>
        <dbReference type="Pfam" id="PF00462"/>
    </source>
</evidence>
<dbReference type="Gene3D" id="3.40.30.10">
    <property type="entry name" value="Glutaredoxin"/>
    <property type="match status" value="1"/>
</dbReference>
<evidence type="ECO:0000256" key="1">
    <source>
        <dbReference type="SAM" id="Coils"/>
    </source>
</evidence>
<dbReference type="InterPro" id="IPR002109">
    <property type="entry name" value="Glutaredoxin"/>
</dbReference>
<accession>A0AAV1C7P2</accession>
<evidence type="ECO:0000313" key="5">
    <source>
        <dbReference type="Proteomes" id="UP001161247"/>
    </source>
</evidence>
<reference evidence="4" key="1">
    <citation type="submission" date="2023-03" db="EMBL/GenBank/DDBJ databases">
        <authorList>
            <person name="Julca I."/>
        </authorList>
    </citation>
    <scope>NUCLEOTIDE SEQUENCE</scope>
</reference>
<name>A0AAV1C7P2_OLDCO</name>
<dbReference type="PROSITE" id="PS51354">
    <property type="entry name" value="GLUTAREDOXIN_2"/>
    <property type="match status" value="1"/>
</dbReference>
<organism evidence="4 5">
    <name type="scientific">Oldenlandia corymbosa var. corymbosa</name>
    <dbReference type="NCBI Taxonomy" id="529605"/>
    <lineage>
        <taxon>Eukaryota</taxon>
        <taxon>Viridiplantae</taxon>
        <taxon>Streptophyta</taxon>
        <taxon>Embryophyta</taxon>
        <taxon>Tracheophyta</taxon>
        <taxon>Spermatophyta</taxon>
        <taxon>Magnoliopsida</taxon>
        <taxon>eudicotyledons</taxon>
        <taxon>Gunneridae</taxon>
        <taxon>Pentapetalae</taxon>
        <taxon>asterids</taxon>
        <taxon>lamiids</taxon>
        <taxon>Gentianales</taxon>
        <taxon>Rubiaceae</taxon>
        <taxon>Rubioideae</taxon>
        <taxon>Spermacoceae</taxon>
        <taxon>Hedyotis-Oldenlandia complex</taxon>
        <taxon>Oldenlandia</taxon>
    </lineage>
</organism>
<keyword evidence="5" id="KW-1185">Reference proteome</keyword>
<dbReference type="PANTHER" id="PTHR45669:SF28">
    <property type="entry name" value="GLUTAREDOXIN DOMAIN-CONTAINING PROTEIN"/>
    <property type="match status" value="1"/>
</dbReference>
<dbReference type="SUPFAM" id="SSF52833">
    <property type="entry name" value="Thioredoxin-like"/>
    <property type="match status" value="1"/>
</dbReference>
<sequence length="413" mass="46185">MKSMKGKLLKKLKTIKTIGYLKPERILLANAADGFVPSSPPNSNVRANNHSVSISEEPKKIVLHCVQPQEPEIIDVSELMKDLEDQELVLSGDFNDKENIRPKTVAKDSVFPKGDLEKSSPLMRRGEFNDKENISVNAMGKDSAFLKGSLENSSPLMKKKEVSQGKERKDSSTEKKVSPLGEIKLLKFRKPDLESGTLFDPSLLEAFEQAVLEVKAQEAERRAEIAERNYQDSSEKEQPLEVQNNEEFSNPLLEFEEKCPPGGSDSVILYTTGLRGIRKTFEDCYSIRSLLKNLRISFFERDISMHSGFKEELWATLGGKLLPPRLFIKGRYIGGADEVLTLHEQGKFKPLLEGIPLDSSDFQCEACDGIRFIVCFNCNGSRKIIPHDGNGNGESDECPHCNENGILICPMCS</sequence>
<feature type="domain" description="Glutaredoxin" evidence="3">
    <location>
        <begin position="267"/>
        <end position="333"/>
    </location>
</feature>
<dbReference type="AlphaFoldDB" id="A0AAV1C7P2"/>
<dbReference type="PANTHER" id="PTHR45669">
    <property type="entry name" value="GLUTAREDOXIN DOMAIN-CONTAINING CYSTEINE-RICH PROTEIN CG12206-RELATED"/>
    <property type="match status" value="1"/>
</dbReference>
<dbReference type="Proteomes" id="UP001161247">
    <property type="component" value="Chromosome 1"/>
</dbReference>
<dbReference type="Pfam" id="PF00462">
    <property type="entry name" value="Glutaredoxin"/>
    <property type="match status" value="1"/>
</dbReference>
<feature type="region of interest" description="Disordered" evidence="2">
    <location>
        <begin position="156"/>
        <end position="176"/>
    </location>
</feature>
<feature type="compositionally biased region" description="Basic and acidic residues" evidence="2">
    <location>
        <begin position="158"/>
        <end position="176"/>
    </location>
</feature>
<dbReference type="InterPro" id="IPR036249">
    <property type="entry name" value="Thioredoxin-like_sf"/>
</dbReference>
<dbReference type="EMBL" id="OX459118">
    <property type="protein sequence ID" value="CAI9091417.1"/>
    <property type="molecule type" value="Genomic_DNA"/>
</dbReference>
<protein>
    <submittedName>
        <fullName evidence="4">OLC1v1026448C1</fullName>
    </submittedName>
</protein>
<gene>
    <name evidence="4" type="ORF">OLC1_LOCUS3349</name>
</gene>
<dbReference type="CDD" id="cd03031">
    <property type="entry name" value="GRX_GRX_like"/>
    <property type="match status" value="1"/>
</dbReference>
<keyword evidence="1" id="KW-0175">Coiled coil</keyword>
<dbReference type="Pfam" id="PF23733">
    <property type="entry name" value="GRXCR1-2_C"/>
    <property type="match status" value="1"/>
</dbReference>
<feature type="coiled-coil region" evidence="1">
    <location>
        <begin position="209"/>
        <end position="236"/>
    </location>
</feature>
<proteinExistence type="predicted"/>
<evidence type="ECO:0000313" key="4">
    <source>
        <dbReference type="EMBL" id="CAI9091417.1"/>
    </source>
</evidence>
<evidence type="ECO:0000256" key="2">
    <source>
        <dbReference type="SAM" id="MobiDB-lite"/>
    </source>
</evidence>